<gene>
    <name evidence="1" type="ORF">GRF29_8g1075961</name>
</gene>
<keyword evidence="2" id="KW-1185">Reference proteome</keyword>
<name>A0AAN6M728_9PLEO</name>
<evidence type="ECO:0000313" key="1">
    <source>
        <dbReference type="EMBL" id="KAK3215789.1"/>
    </source>
</evidence>
<protein>
    <submittedName>
        <fullName evidence="1">Uncharacterized protein</fullName>
    </submittedName>
</protein>
<proteinExistence type="predicted"/>
<comment type="caution">
    <text evidence="1">The sequence shown here is derived from an EMBL/GenBank/DDBJ whole genome shotgun (WGS) entry which is preliminary data.</text>
</comment>
<dbReference type="Gene3D" id="2.60.120.620">
    <property type="entry name" value="q2cbj1_9rhob like domain"/>
    <property type="match status" value="1"/>
</dbReference>
<dbReference type="PANTHER" id="PTHR31630">
    <property type="entry name" value="PHYTANOYL-COA DIOXYGENASE-RELATED-RELATED"/>
    <property type="match status" value="1"/>
</dbReference>
<dbReference type="EMBL" id="WVTA01000002">
    <property type="protein sequence ID" value="KAK3215789.1"/>
    <property type="molecule type" value="Genomic_DNA"/>
</dbReference>
<dbReference type="PANTHER" id="PTHR31630:SF6">
    <property type="entry name" value="PHYTANOYL-COA DIOXYGENASE-RELATED"/>
    <property type="match status" value="1"/>
</dbReference>
<reference evidence="1 2" key="1">
    <citation type="submission" date="2021-02" db="EMBL/GenBank/DDBJ databases">
        <title>Genome assembly of Pseudopithomyces chartarum.</title>
        <authorList>
            <person name="Jauregui R."/>
            <person name="Singh J."/>
            <person name="Voisey C."/>
        </authorList>
    </citation>
    <scope>NUCLEOTIDE SEQUENCE [LARGE SCALE GENOMIC DNA]</scope>
    <source>
        <strain evidence="1 2">AGR01</strain>
    </source>
</reference>
<evidence type="ECO:0000313" key="2">
    <source>
        <dbReference type="Proteomes" id="UP001280581"/>
    </source>
</evidence>
<sequence>MPHAEYTNEPKIDTSVTHGDWRDDLYRDGYYVVKGVLPEAKAQSYVDRMFQWLETFPYGFKKDDPSTWNQQHLPDHIKGGMYYGYHCQHEKMLWDARTEPALIDAFAKIWDTKELLVSFDGLNFTLPAGAAGIPPSEPWPHVDQNPIRKGMQCVQGILNLAPNGPDDGGLLVMKGSHALNEQFFKAFPEKVGRGTWGSIDWFGFEKDEVKWFEDRGCEVIKVCAEPGDLIVWDSRTIRKSLPHTFSLCLRGYVRIHGKSAHSGADWNKLPDSQNLRAVMYICYTPASFATSADREKKIDYYNKKLGTTHWPHANIFHQEDKHLRLGKPDSYSRDSPVEKAEESDLLLKLAGVKAY</sequence>
<dbReference type="Pfam" id="PF05721">
    <property type="entry name" value="PhyH"/>
    <property type="match status" value="1"/>
</dbReference>
<accession>A0AAN6M728</accession>
<dbReference type="SUPFAM" id="SSF51197">
    <property type="entry name" value="Clavaminate synthase-like"/>
    <property type="match status" value="1"/>
</dbReference>
<organism evidence="1 2">
    <name type="scientific">Pseudopithomyces chartarum</name>
    <dbReference type="NCBI Taxonomy" id="1892770"/>
    <lineage>
        <taxon>Eukaryota</taxon>
        <taxon>Fungi</taxon>
        <taxon>Dikarya</taxon>
        <taxon>Ascomycota</taxon>
        <taxon>Pezizomycotina</taxon>
        <taxon>Dothideomycetes</taxon>
        <taxon>Pleosporomycetidae</taxon>
        <taxon>Pleosporales</taxon>
        <taxon>Massarineae</taxon>
        <taxon>Didymosphaeriaceae</taxon>
        <taxon>Pseudopithomyces</taxon>
    </lineage>
</organism>
<dbReference type="AlphaFoldDB" id="A0AAN6M728"/>
<dbReference type="InterPro" id="IPR008775">
    <property type="entry name" value="Phytyl_CoA_dOase-like"/>
</dbReference>
<dbReference type="Proteomes" id="UP001280581">
    <property type="component" value="Unassembled WGS sequence"/>
</dbReference>